<proteinExistence type="predicted"/>
<dbReference type="PROSITE" id="PS00028">
    <property type="entry name" value="ZINC_FINGER_C2H2_1"/>
    <property type="match status" value="2"/>
</dbReference>
<keyword evidence="3" id="KW-0677">Repeat</keyword>
<dbReference type="PANTHER" id="PTHR40626:SF7">
    <property type="entry name" value="TRANSCRIPTION FACTOR, PUTATIVE (AFU_ORTHOLOGUE AFUA_1G04110)-RELATED"/>
    <property type="match status" value="1"/>
</dbReference>
<dbReference type="Pfam" id="PF04082">
    <property type="entry name" value="Fungal_trans"/>
    <property type="match status" value="1"/>
</dbReference>
<dbReference type="AlphaFoldDB" id="A0A2I2GQP9"/>
<evidence type="ECO:0000256" key="7">
    <source>
        <dbReference type="ARBA" id="ARBA00023163"/>
    </source>
</evidence>
<evidence type="ECO:0000259" key="11">
    <source>
        <dbReference type="PROSITE" id="PS50157"/>
    </source>
</evidence>
<name>A0A2I2GQP9_9EURO</name>
<accession>A0A2I2GQP9</accession>
<dbReference type="STRING" id="1392250.A0A2I2GQP9"/>
<keyword evidence="2" id="KW-0479">Metal-binding</keyword>
<dbReference type="InterPro" id="IPR007219">
    <property type="entry name" value="XnlR_reg_dom"/>
</dbReference>
<feature type="domain" description="C2H2-type" evidence="11">
    <location>
        <begin position="32"/>
        <end position="59"/>
    </location>
</feature>
<dbReference type="InterPro" id="IPR013087">
    <property type="entry name" value="Znf_C2H2_type"/>
</dbReference>
<dbReference type="VEuPathDB" id="FungiDB:P170DRAFT_399168"/>
<dbReference type="RefSeq" id="XP_024710508.1">
    <property type="nucleotide sequence ID" value="XM_024846270.1"/>
</dbReference>
<dbReference type="FunFam" id="3.30.160.60:FF:002343">
    <property type="entry name" value="Zinc finger protein 33A"/>
    <property type="match status" value="1"/>
</dbReference>
<dbReference type="GO" id="GO:0006351">
    <property type="term" value="P:DNA-templated transcription"/>
    <property type="evidence" value="ECO:0007669"/>
    <property type="project" value="InterPro"/>
</dbReference>
<organism evidence="12 13">
    <name type="scientific">Aspergillus steynii IBT 23096</name>
    <dbReference type="NCBI Taxonomy" id="1392250"/>
    <lineage>
        <taxon>Eukaryota</taxon>
        <taxon>Fungi</taxon>
        <taxon>Dikarya</taxon>
        <taxon>Ascomycota</taxon>
        <taxon>Pezizomycotina</taxon>
        <taxon>Eurotiomycetes</taxon>
        <taxon>Eurotiomycetidae</taxon>
        <taxon>Eurotiales</taxon>
        <taxon>Aspergillaceae</taxon>
        <taxon>Aspergillus</taxon>
        <taxon>Aspergillus subgen. Circumdati</taxon>
    </lineage>
</organism>
<feature type="compositionally biased region" description="Polar residues" evidence="10">
    <location>
        <begin position="60"/>
        <end position="81"/>
    </location>
</feature>
<dbReference type="GO" id="GO:0000981">
    <property type="term" value="F:DNA-binding transcription factor activity, RNA polymerase II-specific"/>
    <property type="evidence" value="ECO:0007669"/>
    <property type="project" value="InterPro"/>
</dbReference>
<evidence type="ECO:0000313" key="12">
    <source>
        <dbReference type="EMBL" id="PLB55206.1"/>
    </source>
</evidence>
<dbReference type="SMART" id="SM00355">
    <property type="entry name" value="ZnF_C2H2"/>
    <property type="match status" value="2"/>
</dbReference>
<evidence type="ECO:0000256" key="4">
    <source>
        <dbReference type="ARBA" id="ARBA00022771"/>
    </source>
</evidence>
<sequence>MVMRKCTICDRRFKKTEHFKRHERSHTKEKPYECNVCHKRFSRSDVLSRHAKGHNGAAATASNGVKNGQPAATSDQASTRRPSALPVEGQQYLPGAGAETVDMVQPLSVTPRDMPLPSATGLPPSSLDFLANVSTHHARTEPQVNPMMIDDQQAAYFGWNEVPATADTPAYRAPMFDTPNDMMQFWLEPRVDAGSHNGSINLMPDSGFGMLGESHGAFSDRQARPSADSVGTPKSGSTIPSERFAKVQKYWVAPSNHNGRLINNLWQEVASIDLDNVFALHPGMSANCSSGVYQGSRHGLDEECRQHLQAIFGYARFANPHARLPEHMAYPPNASGALVTLPNFPPAEVLDMALDLYFRNFHPLVPFIHVPTFSAKNTNPSVLYSMCLIGMIMLGTKGTTDFVSKNYSEKEHLEKSQMLYISLISIAQRHGLFTATEGQILDSSFFESSPDVDIRWKTWSKIESVKRLISGLLLLDSWYSSFLSMSPIIVPDAIQIILPCNESLFQANTSAGWTHLIRSGRRILMPTVVAPSENVEIAVLDSPVDDFSVHSVLAMVQLRLSEAYHRLLSNRASYPFAPCHTYAMDGRARCLPSLQLQIASRYSDALSHLNPNAAVMWHNMCMTLTADTQIFDLAAGRAGPVPAEKALEDIAAWSQTPAARRACLHAAQIYKAMINRKASDHTMFHSVFSLFSAALVLGLYEFMVPNTEGQRRGSYIELLDDVDWQAVGTEGFTSFMEPRGSQSFAPSDNPAVNFIRNGGVVYLRGVPFQGGYQSARRILLDYAGLLKDAGKWSVRKFSYVLHIMSDVLMDVD</sequence>
<dbReference type="PANTHER" id="PTHR40626">
    <property type="entry name" value="MIP31509P"/>
    <property type="match status" value="1"/>
</dbReference>
<keyword evidence="6" id="KW-0805">Transcription regulation</keyword>
<evidence type="ECO:0000256" key="1">
    <source>
        <dbReference type="ARBA" id="ARBA00004123"/>
    </source>
</evidence>
<dbReference type="SUPFAM" id="SSF57667">
    <property type="entry name" value="beta-beta-alpha zinc fingers"/>
    <property type="match status" value="1"/>
</dbReference>
<evidence type="ECO:0000256" key="9">
    <source>
        <dbReference type="PROSITE-ProRule" id="PRU00042"/>
    </source>
</evidence>
<dbReference type="GO" id="GO:0000785">
    <property type="term" value="C:chromatin"/>
    <property type="evidence" value="ECO:0007669"/>
    <property type="project" value="TreeGrafter"/>
</dbReference>
<protein>
    <recommendedName>
        <fullName evidence="11">C2H2-type domain-containing protein</fullName>
    </recommendedName>
</protein>
<dbReference type="GO" id="GO:0005634">
    <property type="term" value="C:nucleus"/>
    <property type="evidence" value="ECO:0007669"/>
    <property type="project" value="UniProtKB-SubCell"/>
</dbReference>
<evidence type="ECO:0000256" key="2">
    <source>
        <dbReference type="ARBA" id="ARBA00022723"/>
    </source>
</evidence>
<keyword evidence="13" id="KW-1185">Reference proteome</keyword>
<dbReference type="OrthoDB" id="10018191at2759"/>
<dbReference type="PROSITE" id="PS50157">
    <property type="entry name" value="ZINC_FINGER_C2H2_2"/>
    <property type="match status" value="2"/>
</dbReference>
<evidence type="ECO:0000256" key="6">
    <source>
        <dbReference type="ARBA" id="ARBA00023015"/>
    </source>
</evidence>
<dbReference type="Proteomes" id="UP000234275">
    <property type="component" value="Unassembled WGS sequence"/>
</dbReference>
<dbReference type="Pfam" id="PF00096">
    <property type="entry name" value="zf-C2H2"/>
    <property type="match status" value="1"/>
</dbReference>
<keyword evidence="7" id="KW-0804">Transcription</keyword>
<keyword evidence="8" id="KW-0539">Nucleus</keyword>
<feature type="region of interest" description="Disordered" evidence="10">
    <location>
        <begin position="47"/>
        <end position="85"/>
    </location>
</feature>
<evidence type="ECO:0000256" key="10">
    <source>
        <dbReference type="SAM" id="MobiDB-lite"/>
    </source>
</evidence>
<dbReference type="GO" id="GO:0000978">
    <property type="term" value="F:RNA polymerase II cis-regulatory region sequence-specific DNA binding"/>
    <property type="evidence" value="ECO:0007669"/>
    <property type="project" value="InterPro"/>
</dbReference>
<comment type="subcellular location">
    <subcellularLocation>
        <location evidence="1">Nucleus</location>
    </subcellularLocation>
</comment>
<evidence type="ECO:0000256" key="8">
    <source>
        <dbReference type="ARBA" id="ARBA00023242"/>
    </source>
</evidence>
<gene>
    <name evidence="12" type="ORF">P170DRAFT_399168</name>
</gene>
<dbReference type="Gene3D" id="3.30.160.60">
    <property type="entry name" value="Classic Zinc Finger"/>
    <property type="match status" value="2"/>
</dbReference>
<dbReference type="GO" id="GO:0008270">
    <property type="term" value="F:zinc ion binding"/>
    <property type="evidence" value="ECO:0007669"/>
    <property type="project" value="UniProtKB-KW"/>
</dbReference>
<dbReference type="GeneID" id="36553969"/>
<keyword evidence="4 9" id="KW-0863">Zinc-finger</keyword>
<reference evidence="12 13" key="1">
    <citation type="submission" date="2016-12" db="EMBL/GenBank/DDBJ databases">
        <title>The genomes of Aspergillus section Nigri reveals drivers in fungal speciation.</title>
        <authorList>
            <consortium name="DOE Joint Genome Institute"/>
            <person name="Vesth T.C."/>
            <person name="Nybo J."/>
            <person name="Theobald S."/>
            <person name="Brandl J."/>
            <person name="Frisvad J.C."/>
            <person name="Nielsen K.F."/>
            <person name="Lyhne E.K."/>
            <person name="Kogle M.E."/>
            <person name="Kuo A."/>
            <person name="Riley R."/>
            <person name="Clum A."/>
            <person name="Nolan M."/>
            <person name="Lipzen A."/>
            <person name="Salamov A."/>
            <person name="Henrissat B."/>
            <person name="Wiebenga A."/>
            <person name="De Vries R.P."/>
            <person name="Grigoriev I.V."/>
            <person name="Mortensen U.H."/>
            <person name="Andersen M.R."/>
            <person name="Baker S.E."/>
        </authorList>
    </citation>
    <scope>NUCLEOTIDE SEQUENCE [LARGE SCALE GENOMIC DNA]</scope>
    <source>
        <strain evidence="12 13">IBT 23096</strain>
    </source>
</reference>
<keyword evidence="5" id="KW-0862">Zinc</keyword>
<evidence type="ECO:0000256" key="3">
    <source>
        <dbReference type="ARBA" id="ARBA00022737"/>
    </source>
</evidence>
<dbReference type="EMBL" id="MSFO01000001">
    <property type="protein sequence ID" value="PLB55206.1"/>
    <property type="molecule type" value="Genomic_DNA"/>
</dbReference>
<dbReference type="InterPro" id="IPR036236">
    <property type="entry name" value="Znf_C2H2_sf"/>
</dbReference>
<evidence type="ECO:0000313" key="13">
    <source>
        <dbReference type="Proteomes" id="UP000234275"/>
    </source>
</evidence>
<dbReference type="InterPro" id="IPR051059">
    <property type="entry name" value="VerF-like"/>
</dbReference>
<feature type="region of interest" description="Disordered" evidence="10">
    <location>
        <begin position="218"/>
        <end position="239"/>
    </location>
</feature>
<feature type="domain" description="C2H2-type" evidence="11">
    <location>
        <begin position="4"/>
        <end position="31"/>
    </location>
</feature>
<dbReference type="CDD" id="cd12148">
    <property type="entry name" value="fungal_TF_MHR"/>
    <property type="match status" value="1"/>
</dbReference>
<evidence type="ECO:0000256" key="5">
    <source>
        <dbReference type="ARBA" id="ARBA00022833"/>
    </source>
</evidence>
<comment type="caution">
    <text evidence="12">The sequence shown here is derived from an EMBL/GenBank/DDBJ whole genome shotgun (WGS) entry which is preliminary data.</text>
</comment>